<proteinExistence type="predicted"/>
<feature type="non-terminal residue" evidence="1">
    <location>
        <position position="1"/>
    </location>
</feature>
<organism evidence="1 2">
    <name type="scientific">Sousa chinensis</name>
    <name type="common">Indo-pacific humpbacked dolphin</name>
    <name type="synonym">Steno chinensis</name>
    <dbReference type="NCBI Taxonomy" id="103600"/>
    <lineage>
        <taxon>Eukaryota</taxon>
        <taxon>Metazoa</taxon>
        <taxon>Chordata</taxon>
        <taxon>Craniata</taxon>
        <taxon>Vertebrata</taxon>
        <taxon>Euteleostomi</taxon>
        <taxon>Mammalia</taxon>
        <taxon>Eutheria</taxon>
        <taxon>Laurasiatheria</taxon>
        <taxon>Artiodactyla</taxon>
        <taxon>Whippomorpha</taxon>
        <taxon>Cetacea</taxon>
        <taxon>Odontoceti</taxon>
        <taxon>Delphinidae</taxon>
        <taxon>Sousa</taxon>
    </lineage>
</organism>
<keyword evidence="2" id="KW-1185">Reference proteome</keyword>
<dbReference type="AlphaFoldDB" id="A0A484GQR2"/>
<accession>A0A484GQR2</accession>
<comment type="caution">
    <text evidence="1">The sequence shown here is derived from an EMBL/GenBank/DDBJ whole genome shotgun (WGS) entry which is preliminary data.</text>
</comment>
<dbReference type="EMBL" id="QWLN02004850">
    <property type="protein sequence ID" value="TEA38045.1"/>
    <property type="molecule type" value="Genomic_DNA"/>
</dbReference>
<sequence>PKINSVISLTLCKLLHSIVTPDTPVKSSNFYEMLSAIHSSAEAREHSPAP</sequence>
<evidence type="ECO:0000313" key="1">
    <source>
        <dbReference type="EMBL" id="TEA38045.1"/>
    </source>
</evidence>
<protein>
    <submittedName>
        <fullName evidence="1">Uncharacterized protein</fullName>
    </submittedName>
</protein>
<gene>
    <name evidence="1" type="ORF">DBR06_SOUSAS27910038</name>
</gene>
<evidence type="ECO:0000313" key="2">
    <source>
        <dbReference type="Proteomes" id="UP000295264"/>
    </source>
</evidence>
<dbReference type="Proteomes" id="UP000295264">
    <property type="component" value="Unassembled WGS sequence"/>
</dbReference>
<name>A0A484GQR2_SOUCH</name>
<reference evidence="1 2" key="1">
    <citation type="journal article" date="2018" name="Genomics">
        <title>Molecular footprints of inshore aquatic adaptation in Indo-Pacific humpback dolphin (Sousa chinensis).</title>
        <authorList>
            <person name="Ming Y."/>
            <person name="Jian J."/>
            <person name="Yu F."/>
            <person name="Yu X."/>
            <person name="Wang J."/>
            <person name="Liu W."/>
        </authorList>
    </citation>
    <scope>NUCLEOTIDE SEQUENCE [LARGE SCALE GENOMIC DNA]</scope>
    <source>
        <strain evidence="1">MY-2018</strain>
        <tissue evidence="1">Skin</tissue>
    </source>
</reference>